<dbReference type="Pfam" id="PF03055">
    <property type="entry name" value="RPE65"/>
    <property type="match status" value="1"/>
</dbReference>
<dbReference type="PANTHER" id="PTHR10543">
    <property type="entry name" value="BETA-CAROTENE DIOXYGENASE"/>
    <property type="match status" value="1"/>
</dbReference>
<dbReference type="RefSeq" id="WP_163689680.1">
    <property type="nucleotide sequence ID" value="NZ_AP022608.1"/>
</dbReference>
<dbReference type="EMBL" id="AP022608">
    <property type="protein sequence ID" value="BBZ21015.1"/>
    <property type="molecule type" value="Genomic_DNA"/>
</dbReference>
<dbReference type="GO" id="GO:0016121">
    <property type="term" value="P:carotene catabolic process"/>
    <property type="evidence" value="ECO:0007669"/>
    <property type="project" value="TreeGrafter"/>
</dbReference>
<proteinExistence type="inferred from homology"/>
<evidence type="ECO:0000313" key="8">
    <source>
        <dbReference type="Proteomes" id="UP000466187"/>
    </source>
</evidence>
<dbReference type="InterPro" id="IPR004294">
    <property type="entry name" value="Carotenoid_Oase"/>
</dbReference>
<name>A0A7I7WW23_MYCGU</name>
<keyword evidence="6 7" id="KW-0223">Dioxygenase</keyword>
<protein>
    <recommendedName>
        <fullName evidence="6">Dioxygenase</fullName>
        <ecNumber evidence="6">1.13.11.-</ecNumber>
    </recommendedName>
</protein>
<evidence type="ECO:0000256" key="6">
    <source>
        <dbReference type="RuleBase" id="RU364048"/>
    </source>
</evidence>
<organism evidence="7 8">
    <name type="scientific">Mycolicibacterium gadium</name>
    <name type="common">Mycobacterium gadium</name>
    <dbReference type="NCBI Taxonomy" id="1794"/>
    <lineage>
        <taxon>Bacteria</taxon>
        <taxon>Bacillati</taxon>
        <taxon>Actinomycetota</taxon>
        <taxon>Actinomycetes</taxon>
        <taxon>Mycobacteriales</taxon>
        <taxon>Mycobacteriaceae</taxon>
        <taxon>Mycolicibacterium</taxon>
    </lineage>
</organism>
<dbReference type="PANTHER" id="PTHR10543:SF89">
    <property type="entry name" value="CAROTENOID 9,10(9',10')-CLEAVAGE DIOXYGENASE 1"/>
    <property type="match status" value="1"/>
</dbReference>
<dbReference type="GO" id="GO:0046872">
    <property type="term" value="F:metal ion binding"/>
    <property type="evidence" value="ECO:0007669"/>
    <property type="project" value="UniProtKB-KW"/>
</dbReference>
<evidence type="ECO:0000256" key="1">
    <source>
        <dbReference type="ARBA" id="ARBA00006787"/>
    </source>
</evidence>
<dbReference type="Proteomes" id="UP000466187">
    <property type="component" value="Chromosome"/>
</dbReference>
<feature type="binding site" evidence="5">
    <location>
        <position position="210"/>
    </location>
    <ligand>
        <name>Fe cation</name>
        <dbReference type="ChEBI" id="CHEBI:24875"/>
        <note>catalytic</note>
    </ligand>
</feature>
<evidence type="ECO:0000256" key="4">
    <source>
        <dbReference type="ARBA" id="ARBA00023004"/>
    </source>
</evidence>
<accession>A0A7I7WW23</accession>
<reference evidence="7 8" key="1">
    <citation type="journal article" date="2019" name="Emerg. Microbes Infect.">
        <title>Comprehensive subspecies identification of 175 nontuberculous mycobacteria species based on 7547 genomic profiles.</title>
        <authorList>
            <person name="Matsumoto Y."/>
            <person name="Kinjo T."/>
            <person name="Motooka D."/>
            <person name="Nabeya D."/>
            <person name="Jung N."/>
            <person name="Uechi K."/>
            <person name="Horii T."/>
            <person name="Iida T."/>
            <person name="Fujita J."/>
            <person name="Nakamura S."/>
        </authorList>
    </citation>
    <scope>NUCLEOTIDE SEQUENCE [LARGE SCALE GENOMIC DNA]</scope>
    <source>
        <strain evidence="7 8">JCM 12688</strain>
    </source>
</reference>
<feature type="binding site" evidence="5">
    <location>
        <position position="489"/>
    </location>
    <ligand>
        <name>Fe cation</name>
        <dbReference type="ChEBI" id="CHEBI:24875"/>
        <note>catalytic</note>
    </ligand>
</feature>
<gene>
    <name evidence="7" type="ORF">MGAD_53500</name>
</gene>
<evidence type="ECO:0000256" key="3">
    <source>
        <dbReference type="ARBA" id="ARBA00023002"/>
    </source>
</evidence>
<evidence type="ECO:0000256" key="2">
    <source>
        <dbReference type="ARBA" id="ARBA00022723"/>
    </source>
</evidence>
<evidence type="ECO:0000313" key="7">
    <source>
        <dbReference type="EMBL" id="BBZ21015.1"/>
    </source>
</evidence>
<comment type="similarity">
    <text evidence="1 6">Belongs to the carotenoid oxygenase family.</text>
</comment>
<feature type="binding site" evidence="5">
    <location>
        <position position="161"/>
    </location>
    <ligand>
        <name>Fe cation</name>
        <dbReference type="ChEBI" id="CHEBI:24875"/>
        <note>catalytic</note>
    </ligand>
</feature>
<dbReference type="KEGG" id="mgad:MGAD_53500"/>
<dbReference type="EC" id="1.13.11.-" evidence="6"/>
<keyword evidence="3 6" id="KW-0560">Oxidoreductase</keyword>
<dbReference type="AlphaFoldDB" id="A0A7I7WW23"/>
<keyword evidence="4 5" id="KW-0408">Iron</keyword>
<sequence length="503" mass="55092">MTTAARTRSTENPYLNGNYAPVREEITAFDLEVTGTIPEYLDGRYLRIGPNPLGDPDPARYHWFLGDGMAHGLRLRDGEAQWYRNRWVRSAAVARRLGETWRGGPTAGGFDFAANTNILEQGGRTLAIVEAGGRPYELTDELETVGPSDFCGTLFGGYSAHPKRDPATGELHAVSYSPVRGNIVRYTVTGVDGKVRRTVDIRLKAQTMMHDFSLTEKYVVLYDLPVALDLSGRAQTATAKAATGLLAHVVERHALPDFMLRRAMRKSGQGGGAPSGGMPYRWAPERQARVGVMPREGSAADIRWFEVQPCYVFHPLNAYDVPSPEGDSIVLDIVRHSSVFTTGTSLVPGTQTLDRWTVDLAAGTVREERLDDTVQEFPRVDERRVGRPHRFGYTVGYVGGSAGITEADSIRKHDLHTKRTESVAFGAGREPGEFVFVPSGADAAEDDGVVMGFVYDPATDRSDLVLLDAQTLETVATVHLPARVPHGFHGNWAPTRGSDPQRS</sequence>
<keyword evidence="2 5" id="KW-0479">Metal-binding</keyword>
<comment type="cofactor">
    <cofactor evidence="5 6">
        <name>Fe(2+)</name>
        <dbReference type="ChEBI" id="CHEBI:29033"/>
    </cofactor>
    <text evidence="5 6">Binds 1 Fe(2+) ion per subunit.</text>
</comment>
<evidence type="ECO:0000256" key="5">
    <source>
        <dbReference type="PIRSR" id="PIRSR604294-1"/>
    </source>
</evidence>
<dbReference type="GO" id="GO:0010436">
    <property type="term" value="F:carotenoid dioxygenase activity"/>
    <property type="evidence" value="ECO:0007669"/>
    <property type="project" value="TreeGrafter"/>
</dbReference>
<feature type="binding site" evidence="5">
    <location>
        <position position="314"/>
    </location>
    <ligand>
        <name>Fe cation</name>
        <dbReference type="ChEBI" id="CHEBI:24875"/>
        <note>catalytic</note>
    </ligand>
</feature>